<organism evidence="2 3">
    <name type="scientific">Flemingia macrophylla</name>
    <dbReference type="NCBI Taxonomy" id="520843"/>
    <lineage>
        <taxon>Eukaryota</taxon>
        <taxon>Viridiplantae</taxon>
        <taxon>Streptophyta</taxon>
        <taxon>Embryophyta</taxon>
        <taxon>Tracheophyta</taxon>
        <taxon>Spermatophyta</taxon>
        <taxon>Magnoliopsida</taxon>
        <taxon>eudicotyledons</taxon>
        <taxon>Gunneridae</taxon>
        <taxon>Pentapetalae</taxon>
        <taxon>rosids</taxon>
        <taxon>fabids</taxon>
        <taxon>Fabales</taxon>
        <taxon>Fabaceae</taxon>
        <taxon>Papilionoideae</taxon>
        <taxon>50 kb inversion clade</taxon>
        <taxon>NPAAA clade</taxon>
        <taxon>indigoferoid/millettioid clade</taxon>
        <taxon>Phaseoleae</taxon>
        <taxon>Flemingia</taxon>
    </lineage>
</organism>
<dbReference type="EMBL" id="JBGMDY010000006">
    <property type="protein sequence ID" value="KAL2329816.1"/>
    <property type="molecule type" value="Genomic_DNA"/>
</dbReference>
<gene>
    <name evidence="2" type="ORF">Fmac_017397</name>
</gene>
<evidence type="ECO:0000256" key="1">
    <source>
        <dbReference type="SAM" id="Coils"/>
    </source>
</evidence>
<feature type="coiled-coil region" evidence="1">
    <location>
        <begin position="90"/>
        <end position="117"/>
    </location>
</feature>
<name>A0ABD1M1Z5_9FABA</name>
<accession>A0ABD1M1Z5</accession>
<keyword evidence="3" id="KW-1185">Reference proteome</keyword>
<evidence type="ECO:0000313" key="3">
    <source>
        <dbReference type="Proteomes" id="UP001603857"/>
    </source>
</evidence>
<dbReference type="AlphaFoldDB" id="A0ABD1M1Z5"/>
<dbReference type="Proteomes" id="UP001603857">
    <property type="component" value="Unassembled WGS sequence"/>
</dbReference>
<proteinExistence type="predicted"/>
<sequence>MQTYNWQTVVQALAYPKSAYIVQKFNHQAASCGGGEETSSLDHVEEEKLRNKSWLVAAGGKNPKGRVYGVGKLNEGYLSRETFTQQTSTSAADSQKIIRLEEEIRQYREDFRQSREENQRL</sequence>
<reference evidence="2 3" key="1">
    <citation type="submission" date="2024-08" db="EMBL/GenBank/DDBJ databases">
        <title>Insights into the chromosomal genome structure of Flemingia macrophylla.</title>
        <authorList>
            <person name="Ding Y."/>
            <person name="Zhao Y."/>
            <person name="Bi W."/>
            <person name="Wu M."/>
            <person name="Zhao G."/>
            <person name="Gong Y."/>
            <person name="Li W."/>
            <person name="Zhang P."/>
        </authorList>
    </citation>
    <scope>NUCLEOTIDE SEQUENCE [LARGE SCALE GENOMIC DNA]</scope>
    <source>
        <strain evidence="2">DYQJB</strain>
        <tissue evidence="2">Leaf</tissue>
    </source>
</reference>
<comment type="caution">
    <text evidence="2">The sequence shown here is derived from an EMBL/GenBank/DDBJ whole genome shotgun (WGS) entry which is preliminary data.</text>
</comment>
<protein>
    <submittedName>
        <fullName evidence="2">Uncharacterized protein</fullName>
    </submittedName>
</protein>
<evidence type="ECO:0000313" key="2">
    <source>
        <dbReference type="EMBL" id="KAL2329816.1"/>
    </source>
</evidence>
<keyword evidence="1" id="KW-0175">Coiled coil</keyword>